<dbReference type="OrthoDB" id="9971790at2"/>
<dbReference type="AlphaFoldDB" id="Q5YZP0"/>
<dbReference type="Proteomes" id="UP000006820">
    <property type="component" value="Chromosome"/>
</dbReference>
<dbReference type="STRING" id="247156.NFA_15060"/>
<protein>
    <submittedName>
        <fullName evidence="1">Uncharacterized protein</fullName>
    </submittedName>
</protein>
<proteinExistence type="predicted"/>
<name>Q5YZP0_NOCFA</name>
<dbReference type="GeneID" id="61132308"/>
<dbReference type="HOGENOM" id="CLU_2035595_0_0_11"/>
<evidence type="ECO:0000313" key="2">
    <source>
        <dbReference type="Proteomes" id="UP000006820"/>
    </source>
</evidence>
<dbReference type="EMBL" id="AP006618">
    <property type="protein sequence ID" value="BAD56351.1"/>
    <property type="molecule type" value="Genomic_DNA"/>
</dbReference>
<dbReference type="RefSeq" id="WP_011208036.1">
    <property type="nucleotide sequence ID" value="NC_006361.1"/>
</dbReference>
<evidence type="ECO:0000313" key="1">
    <source>
        <dbReference type="EMBL" id="BAD56351.1"/>
    </source>
</evidence>
<gene>
    <name evidence="1" type="ordered locus">NFA_15060</name>
</gene>
<keyword evidence="2" id="KW-1185">Reference proteome</keyword>
<reference evidence="1 2" key="1">
    <citation type="journal article" date="2004" name="Proc. Natl. Acad. Sci. U.S.A.">
        <title>The complete genomic sequence of Nocardia farcinica IFM 10152.</title>
        <authorList>
            <person name="Ishikawa J."/>
            <person name="Yamashita A."/>
            <person name="Mikami Y."/>
            <person name="Hoshino Y."/>
            <person name="Kurita H."/>
            <person name="Hotta K."/>
            <person name="Shiba T."/>
            <person name="Hattori M."/>
        </authorList>
    </citation>
    <scope>NUCLEOTIDE SEQUENCE [LARGE SCALE GENOMIC DNA]</scope>
    <source>
        <strain evidence="1 2">IFM 10152</strain>
    </source>
</reference>
<organism evidence="1 2">
    <name type="scientific">Nocardia farcinica (strain IFM 10152)</name>
    <dbReference type="NCBI Taxonomy" id="247156"/>
    <lineage>
        <taxon>Bacteria</taxon>
        <taxon>Bacillati</taxon>
        <taxon>Actinomycetota</taxon>
        <taxon>Actinomycetes</taxon>
        <taxon>Mycobacteriales</taxon>
        <taxon>Nocardiaceae</taxon>
        <taxon>Nocardia</taxon>
    </lineage>
</organism>
<accession>Q5YZP0</accession>
<sequence>MSSQANPRCQATTIDPRDDRAVAVWCELPSGHAGMHHADLRPEHPHLPLLTNVVPTLDWPNSEPAAEPGVWVVSGEYWGYDGPSQVVPYANEAEALRAANQESHLRAWFVPFGKDLREVMR</sequence>
<dbReference type="KEGG" id="nfa:NFA_15060"/>